<comment type="caution">
    <text evidence="3">The sequence shown here is derived from an EMBL/GenBank/DDBJ whole genome shotgun (WGS) entry which is preliminary data.</text>
</comment>
<evidence type="ECO:0000256" key="1">
    <source>
        <dbReference type="SAM" id="MobiDB-lite"/>
    </source>
</evidence>
<feature type="compositionally biased region" description="Polar residues" evidence="1">
    <location>
        <begin position="389"/>
        <end position="415"/>
    </location>
</feature>
<protein>
    <submittedName>
        <fullName evidence="3">Uncharacterized protein</fullName>
    </submittedName>
</protein>
<proteinExistence type="predicted"/>
<keyword evidence="2" id="KW-0812">Transmembrane</keyword>
<keyword evidence="2" id="KW-1133">Transmembrane helix</keyword>
<dbReference type="EMBL" id="JBBWRZ010000010">
    <property type="protein sequence ID" value="KAK8227338.1"/>
    <property type="molecule type" value="Genomic_DNA"/>
</dbReference>
<keyword evidence="2" id="KW-0472">Membrane</keyword>
<feature type="region of interest" description="Disordered" evidence="1">
    <location>
        <begin position="563"/>
        <end position="606"/>
    </location>
</feature>
<organism evidence="3 4">
    <name type="scientific">Phyllosticta capitalensis</name>
    <dbReference type="NCBI Taxonomy" id="121624"/>
    <lineage>
        <taxon>Eukaryota</taxon>
        <taxon>Fungi</taxon>
        <taxon>Dikarya</taxon>
        <taxon>Ascomycota</taxon>
        <taxon>Pezizomycotina</taxon>
        <taxon>Dothideomycetes</taxon>
        <taxon>Dothideomycetes incertae sedis</taxon>
        <taxon>Botryosphaeriales</taxon>
        <taxon>Phyllostictaceae</taxon>
        <taxon>Phyllosticta</taxon>
    </lineage>
</organism>
<feature type="compositionally biased region" description="Low complexity" evidence="1">
    <location>
        <begin position="216"/>
        <end position="226"/>
    </location>
</feature>
<feature type="region of interest" description="Disordered" evidence="1">
    <location>
        <begin position="214"/>
        <end position="296"/>
    </location>
</feature>
<feature type="compositionally biased region" description="Low complexity" evidence="1">
    <location>
        <begin position="594"/>
        <end position="606"/>
    </location>
</feature>
<feature type="compositionally biased region" description="Low complexity" evidence="1">
    <location>
        <begin position="416"/>
        <end position="435"/>
    </location>
</feature>
<gene>
    <name evidence="3" type="ORF">HDK90DRAFT_469135</name>
</gene>
<name>A0ABR1YF11_9PEZI</name>
<feature type="compositionally biased region" description="Polar residues" evidence="1">
    <location>
        <begin position="457"/>
        <end position="467"/>
    </location>
</feature>
<feature type="region of interest" description="Disordered" evidence="1">
    <location>
        <begin position="371"/>
        <end position="504"/>
    </location>
</feature>
<reference evidence="3 4" key="1">
    <citation type="submission" date="2024-04" db="EMBL/GenBank/DDBJ databases">
        <title>Phyllosticta paracitricarpa is synonymous to the EU quarantine fungus P. citricarpa based on phylogenomic analyses.</title>
        <authorList>
            <consortium name="Lawrence Berkeley National Laboratory"/>
            <person name="Van Ingen-Buijs V.A."/>
            <person name="Van Westerhoven A.C."/>
            <person name="Haridas S."/>
            <person name="Skiadas P."/>
            <person name="Martin F."/>
            <person name="Groenewald J.Z."/>
            <person name="Crous P.W."/>
            <person name="Seidl M.F."/>
        </authorList>
    </citation>
    <scope>NUCLEOTIDE SEQUENCE [LARGE SCALE GENOMIC DNA]</scope>
    <source>
        <strain evidence="3 4">CBS 123374</strain>
    </source>
</reference>
<feature type="transmembrane region" description="Helical" evidence="2">
    <location>
        <begin position="187"/>
        <end position="207"/>
    </location>
</feature>
<keyword evidence="4" id="KW-1185">Reference proteome</keyword>
<dbReference type="Proteomes" id="UP001492380">
    <property type="component" value="Unassembled WGS sequence"/>
</dbReference>
<sequence length="681" mass="73742">MSYTGDSWSTPPPPLDPYAQETLETLETPPLLDLSTKEDGVVTPLLPLTPTPFSSSQHDHAPTNGTMTIPSTTNWSPNDIFWALRSSTLFTTTQMAVETMVLTSDAPPHSQTTVTTHRWRTLTYYTTDKPVQRMGTSQSSESSTTGLLTSSIDTIFSTATSSSTASPSATAAAAASKRGGLDRNQKIVLGICIPVAVIVIAWGVVVVCRLCRRRSSSSGGSAPSRSTIQGQIHQDDNGPAQPGIPLVDLPVEPREGEVPRDPPPRYSESELDDGRPRDSVVRSTWPDFTPDRSTVQLDDPSLRLGRSGAFDYPRFPGDLARSLAARRSSSVYSQSTDGVRYSRNFPPVCLYCVPETQERCSHLIPVDETVRTSVSARDGDRGRSPTRRMATSTGRLPPSTAVTNPSQQTSSPPLGSNNRSRSRTTSSDRLSDATTIRVSPLLRTTEISITRDPAPGLSTTPAATQIESRADSAVRKRPSERLPTPRPGNKRLRGGGNWSDDRNAPVTEGDAYEFLQMAKSQWDKMANGVLQSCNKCSTLRGVEIWHPADFPCTVAMDRPTNHAKRHSYESDRNSISSGNTLVGKDAEASSKTGLESQASSSRESLSKASTLALSDVGRDDIYNKHSHAAAAQQQKTRAATPANQRFKALFGPGCQWCDDPKEEDCGDLGCQSYAMKLLSHS</sequence>
<feature type="compositionally biased region" description="Basic and acidic residues" evidence="1">
    <location>
        <begin position="251"/>
        <end position="263"/>
    </location>
</feature>
<accession>A0ABR1YF11</accession>
<feature type="region of interest" description="Disordered" evidence="1">
    <location>
        <begin position="50"/>
        <end position="70"/>
    </location>
</feature>
<evidence type="ECO:0000313" key="4">
    <source>
        <dbReference type="Proteomes" id="UP001492380"/>
    </source>
</evidence>
<feature type="compositionally biased region" description="Basic and acidic residues" evidence="1">
    <location>
        <begin position="468"/>
        <end position="480"/>
    </location>
</feature>
<evidence type="ECO:0000313" key="3">
    <source>
        <dbReference type="EMBL" id="KAK8227338.1"/>
    </source>
</evidence>
<evidence type="ECO:0000256" key="2">
    <source>
        <dbReference type="SAM" id="Phobius"/>
    </source>
</evidence>